<organism evidence="1 2">
    <name type="scientific">Candidatus Scalindua rubra</name>
    <dbReference type="NCBI Taxonomy" id="1872076"/>
    <lineage>
        <taxon>Bacteria</taxon>
        <taxon>Pseudomonadati</taxon>
        <taxon>Planctomycetota</taxon>
        <taxon>Candidatus Brocadiia</taxon>
        <taxon>Candidatus Brocadiales</taxon>
        <taxon>Candidatus Scalinduaceae</taxon>
        <taxon>Candidatus Scalindua</taxon>
    </lineage>
</organism>
<dbReference type="Proteomes" id="UP000094056">
    <property type="component" value="Unassembled WGS sequence"/>
</dbReference>
<proteinExistence type="predicted"/>
<accession>A0A1E3XBA9</accession>
<sequence length="97" mass="11145">MGVISLRLKDKVLKRIDELSRLESKDKSTIARELLEHGWEFLMVKYYKEGKLSLEGLAKKLDISISEAIDLLAELGIEAPIEFEDYLKGFEVFKGKQ</sequence>
<reference evidence="1 2" key="1">
    <citation type="submission" date="2016-07" db="EMBL/GenBank/DDBJ databases">
        <title>Draft genome of Scalindua rubra, obtained from a brine-seawater interface in the Red Sea, sheds light on salt adaptation in anammox bacteria.</title>
        <authorList>
            <person name="Speth D.R."/>
            <person name="Lagkouvardos I."/>
            <person name="Wang Y."/>
            <person name="Qian P.-Y."/>
            <person name="Dutilh B.E."/>
            <person name="Jetten M.S."/>
        </authorList>
    </citation>
    <scope>NUCLEOTIDE SEQUENCE [LARGE SCALE GENOMIC DNA]</scope>
    <source>
        <strain evidence="1">BSI-1</strain>
    </source>
</reference>
<evidence type="ECO:0000313" key="2">
    <source>
        <dbReference type="Proteomes" id="UP000094056"/>
    </source>
</evidence>
<protein>
    <submittedName>
        <fullName evidence="1">Uncharacterized protein</fullName>
    </submittedName>
</protein>
<evidence type="ECO:0000313" key="1">
    <source>
        <dbReference type="EMBL" id="ODS32947.1"/>
    </source>
</evidence>
<comment type="caution">
    <text evidence="1">The sequence shown here is derived from an EMBL/GenBank/DDBJ whole genome shotgun (WGS) entry which is preliminary data.</text>
</comment>
<dbReference type="EMBL" id="MAYW01000042">
    <property type="protein sequence ID" value="ODS32947.1"/>
    <property type="molecule type" value="Genomic_DNA"/>
</dbReference>
<gene>
    <name evidence="1" type="ORF">SCARUB_01886</name>
</gene>
<dbReference type="AlphaFoldDB" id="A0A1E3XBA9"/>
<name>A0A1E3XBA9_9BACT</name>